<feature type="domain" description="Protein kinase" evidence="17">
    <location>
        <begin position="13"/>
        <end position="267"/>
    </location>
</feature>
<keyword evidence="11" id="KW-0472">Membrane</keyword>
<feature type="domain" description="KA1" evidence="18">
    <location>
        <begin position="534"/>
        <end position="586"/>
    </location>
</feature>
<dbReference type="AlphaFoldDB" id="A0A0A9XVD0"/>
<dbReference type="SMART" id="SM00220">
    <property type="entry name" value="S_TKc"/>
    <property type="match status" value="1"/>
</dbReference>
<dbReference type="SUPFAM" id="SSF56112">
    <property type="entry name" value="Protein kinase-like (PK-like)"/>
    <property type="match status" value="1"/>
</dbReference>
<dbReference type="FunFam" id="3.30.200.20:FF:000003">
    <property type="entry name" value="Non-specific serine/threonine protein kinase"/>
    <property type="match status" value="1"/>
</dbReference>
<keyword evidence="5" id="KW-0723">Serine/threonine-protein kinase</keyword>
<feature type="compositionally biased region" description="Polar residues" evidence="16">
    <location>
        <begin position="434"/>
        <end position="449"/>
    </location>
</feature>
<evidence type="ECO:0000256" key="16">
    <source>
        <dbReference type="SAM" id="MobiDB-lite"/>
    </source>
</evidence>
<dbReference type="PANTHER" id="PTHR24346">
    <property type="entry name" value="MAP/MICROTUBULE AFFINITY-REGULATING KINASE"/>
    <property type="match status" value="1"/>
</dbReference>
<dbReference type="GO" id="GO:0005737">
    <property type="term" value="C:cytoplasm"/>
    <property type="evidence" value="ECO:0007669"/>
    <property type="project" value="TreeGrafter"/>
</dbReference>
<dbReference type="Pfam" id="PF21594">
    <property type="entry name" value="UBA_MELK"/>
    <property type="match status" value="1"/>
</dbReference>
<keyword evidence="6" id="KW-0808">Transferase</keyword>
<dbReference type="PROSITE" id="PS00108">
    <property type="entry name" value="PROTEIN_KINASE_ST"/>
    <property type="match status" value="1"/>
</dbReference>
<sequence>MGRLKYPELRTTYKVERKIGEGGFAKVRLASHLLTGEKVAIKIMEKATLGRDLSRVLSEVEALKNLTHQHITQVYEVIETDEVIYIVMEYCSGGELFDYIVNNKRLCESEARGFFRQILSAVAFLHNRGYAHRDLKPENILLDSDHNLKLIDFGLCAKPTGGISVCLKTACGSLNYAAPELLLGVRYVGSQADVWSLGVLLYALLCGALPFDDSGGKIGELPQKIIHGHYEEPEHLSELSRDILRGMLQKNPRQRLTTEQLLNHKWVTLECYDPVCYLPIYEHHERDDHILQILADYNNLTIQAAWQRLSSWVYDHFTATYLLLLHKKRKGLPFNLNISFTPVKVRAKMIQRRPPLKAQGNIRAPVMSPLSPSHPSYSKMVEDMQDRNASIDLEERGVVTRSRTSRKRGYDADADSVSSPVPTTPVNKRRKTSDSASENRTPTNSSSTPGKFFHSVERKLNKMRSILTPKKKADSDIPAVLNAKDLHDVSVTSMDNPKKVLDDLTAALSSCSILCKSRGYTIRGKVFDGVGADKKSNNCKLMFELEVCWIKTDERSPVVGIKRKRLKGDTFYYKKICEQVLQLTVK</sequence>
<evidence type="ECO:0000256" key="14">
    <source>
        <dbReference type="ARBA" id="ARBA00048679"/>
    </source>
</evidence>
<feature type="region of interest" description="Disordered" evidence="16">
    <location>
        <begin position="356"/>
        <end position="452"/>
    </location>
</feature>
<dbReference type="GO" id="GO:0106310">
    <property type="term" value="F:protein serine kinase activity"/>
    <property type="evidence" value="ECO:0007669"/>
    <property type="project" value="RHEA"/>
</dbReference>
<protein>
    <recommendedName>
        <fullName evidence="3">non-specific serine/threonine protein kinase</fullName>
        <ecNumber evidence="3">2.7.11.1</ecNumber>
    </recommendedName>
</protein>
<dbReference type="EMBL" id="GBHO01022389">
    <property type="protein sequence ID" value="JAG21215.1"/>
    <property type="molecule type" value="Transcribed_RNA"/>
</dbReference>
<dbReference type="InterPro" id="IPR028375">
    <property type="entry name" value="KA1/Ssp2_C"/>
</dbReference>
<reference evidence="19" key="2">
    <citation type="submission" date="2014-07" db="EMBL/GenBank/DDBJ databases">
        <authorList>
            <person name="Hull J."/>
        </authorList>
    </citation>
    <scope>NUCLEOTIDE SEQUENCE</scope>
</reference>
<keyword evidence="4" id="KW-1003">Cell membrane</keyword>
<comment type="catalytic activity">
    <reaction evidence="14">
        <text>L-seryl-[protein] + ATP = O-phospho-L-seryl-[protein] + ADP + H(+)</text>
        <dbReference type="Rhea" id="RHEA:17989"/>
        <dbReference type="Rhea" id="RHEA-COMP:9863"/>
        <dbReference type="Rhea" id="RHEA-COMP:11604"/>
        <dbReference type="ChEBI" id="CHEBI:15378"/>
        <dbReference type="ChEBI" id="CHEBI:29999"/>
        <dbReference type="ChEBI" id="CHEBI:30616"/>
        <dbReference type="ChEBI" id="CHEBI:83421"/>
        <dbReference type="ChEBI" id="CHEBI:456216"/>
        <dbReference type="EC" id="2.7.11.1"/>
    </reaction>
</comment>
<evidence type="ECO:0000256" key="8">
    <source>
        <dbReference type="ARBA" id="ARBA00022777"/>
    </source>
</evidence>
<keyword evidence="10" id="KW-0446">Lipid-binding</keyword>
<dbReference type="InterPro" id="IPR008271">
    <property type="entry name" value="Ser/Thr_kinase_AS"/>
</dbReference>
<dbReference type="PROSITE" id="PS00107">
    <property type="entry name" value="PROTEIN_KINASE_ATP"/>
    <property type="match status" value="1"/>
</dbReference>
<evidence type="ECO:0000256" key="6">
    <source>
        <dbReference type="ARBA" id="ARBA00022679"/>
    </source>
</evidence>
<evidence type="ECO:0000256" key="3">
    <source>
        <dbReference type="ARBA" id="ARBA00012513"/>
    </source>
</evidence>
<evidence type="ECO:0000256" key="9">
    <source>
        <dbReference type="ARBA" id="ARBA00022840"/>
    </source>
</evidence>
<keyword evidence="12" id="KW-0131">Cell cycle</keyword>
<dbReference type="PROSITE" id="PS50032">
    <property type="entry name" value="KA1"/>
    <property type="match status" value="1"/>
</dbReference>
<dbReference type="Pfam" id="PF02149">
    <property type="entry name" value="KA1"/>
    <property type="match status" value="1"/>
</dbReference>
<feature type="binding site" evidence="15">
    <location>
        <position position="42"/>
    </location>
    <ligand>
        <name>ATP</name>
        <dbReference type="ChEBI" id="CHEBI:30616"/>
    </ligand>
</feature>
<evidence type="ECO:0000256" key="2">
    <source>
        <dbReference type="ARBA" id="ARBA00006234"/>
    </source>
</evidence>
<dbReference type="GO" id="GO:0035556">
    <property type="term" value="P:intracellular signal transduction"/>
    <property type="evidence" value="ECO:0007669"/>
    <property type="project" value="TreeGrafter"/>
</dbReference>
<dbReference type="PANTHER" id="PTHR24346:SF30">
    <property type="entry name" value="MATERNAL EMBRYONIC LEUCINE ZIPPER KINASE"/>
    <property type="match status" value="1"/>
</dbReference>
<dbReference type="GO" id="GO:0005886">
    <property type="term" value="C:plasma membrane"/>
    <property type="evidence" value="ECO:0007669"/>
    <property type="project" value="UniProtKB-SubCell"/>
</dbReference>
<evidence type="ECO:0000256" key="12">
    <source>
        <dbReference type="ARBA" id="ARBA00023306"/>
    </source>
</evidence>
<dbReference type="FunFam" id="1.10.510.10:FF:000271">
    <property type="entry name" value="Non-specific serine/threonine protein kinase"/>
    <property type="match status" value="1"/>
</dbReference>
<dbReference type="EC" id="2.7.11.1" evidence="3"/>
<keyword evidence="9 15" id="KW-0067">ATP-binding</keyword>
<evidence type="ECO:0000256" key="4">
    <source>
        <dbReference type="ARBA" id="ARBA00022475"/>
    </source>
</evidence>
<proteinExistence type="inferred from homology"/>
<evidence type="ECO:0000256" key="10">
    <source>
        <dbReference type="ARBA" id="ARBA00023121"/>
    </source>
</evidence>
<comment type="similarity">
    <text evidence="2">Belongs to the protein kinase superfamily. CAMK Ser/Thr protein kinase family. SNF1 subfamily.</text>
</comment>
<keyword evidence="7 15" id="KW-0547">Nucleotide-binding</keyword>
<dbReference type="InterPro" id="IPR048637">
    <property type="entry name" value="MELK_UBA"/>
</dbReference>
<evidence type="ECO:0000256" key="15">
    <source>
        <dbReference type="PROSITE-ProRule" id="PRU10141"/>
    </source>
</evidence>
<feature type="compositionally biased region" description="Polar residues" evidence="16">
    <location>
        <begin position="416"/>
        <end position="426"/>
    </location>
</feature>
<dbReference type="GO" id="GO:0008289">
    <property type="term" value="F:lipid binding"/>
    <property type="evidence" value="ECO:0007669"/>
    <property type="project" value="UniProtKB-KW"/>
</dbReference>
<evidence type="ECO:0000259" key="17">
    <source>
        <dbReference type="PROSITE" id="PS50011"/>
    </source>
</evidence>
<evidence type="ECO:0000256" key="11">
    <source>
        <dbReference type="ARBA" id="ARBA00023136"/>
    </source>
</evidence>
<organism evidence="19">
    <name type="scientific">Lygus hesperus</name>
    <name type="common">Western plant bug</name>
    <dbReference type="NCBI Taxonomy" id="30085"/>
    <lineage>
        <taxon>Eukaryota</taxon>
        <taxon>Metazoa</taxon>
        <taxon>Ecdysozoa</taxon>
        <taxon>Arthropoda</taxon>
        <taxon>Hexapoda</taxon>
        <taxon>Insecta</taxon>
        <taxon>Pterygota</taxon>
        <taxon>Neoptera</taxon>
        <taxon>Paraneoptera</taxon>
        <taxon>Hemiptera</taxon>
        <taxon>Heteroptera</taxon>
        <taxon>Panheteroptera</taxon>
        <taxon>Cimicomorpha</taxon>
        <taxon>Miridae</taxon>
        <taxon>Mirini</taxon>
        <taxon>Lygus</taxon>
    </lineage>
</organism>
<name>A0A0A9XVD0_LYGHE</name>
<dbReference type="CDD" id="cd14341">
    <property type="entry name" value="UBA_MELK"/>
    <property type="match status" value="1"/>
</dbReference>
<dbReference type="GO" id="GO:0004674">
    <property type="term" value="F:protein serine/threonine kinase activity"/>
    <property type="evidence" value="ECO:0007669"/>
    <property type="project" value="UniProtKB-KW"/>
</dbReference>
<dbReference type="InterPro" id="IPR011009">
    <property type="entry name" value="Kinase-like_dom_sf"/>
</dbReference>
<dbReference type="InterPro" id="IPR001772">
    <property type="entry name" value="KA1_dom"/>
</dbReference>
<comment type="catalytic activity">
    <reaction evidence="13">
        <text>L-threonyl-[protein] + ATP = O-phospho-L-threonyl-[protein] + ADP + H(+)</text>
        <dbReference type="Rhea" id="RHEA:46608"/>
        <dbReference type="Rhea" id="RHEA-COMP:11060"/>
        <dbReference type="Rhea" id="RHEA-COMP:11605"/>
        <dbReference type="ChEBI" id="CHEBI:15378"/>
        <dbReference type="ChEBI" id="CHEBI:30013"/>
        <dbReference type="ChEBI" id="CHEBI:30616"/>
        <dbReference type="ChEBI" id="CHEBI:61977"/>
        <dbReference type="ChEBI" id="CHEBI:456216"/>
        <dbReference type="EC" id="2.7.11.1"/>
    </reaction>
</comment>
<dbReference type="InterPro" id="IPR017441">
    <property type="entry name" value="Protein_kinase_ATP_BS"/>
</dbReference>
<dbReference type="InterPro" id="IPR000719">
    <property type="entry name" value="Prot_kinase_dom"/>
</dbReference>
<keyword evidence="8 19" id="KW-0418">Kinase</keyword>
<evidence type="ECO:0000256" key="5">
    <source>
        <dbReference type="ARBA" id="ARBA00022527"/>
    </source>
</evidence>
<dbReference type="Gene3D" id="1.10.510.10">
    <property type="entry name" value="Transferase(Phosphotransferase) domain 1"/>
    <property type="match status" value="1"/>
</dbReference>
<evidence type="ECO:0000256" key="7">
    <source>
        <dbReference type="ARBA" id="ARBA00022741"/>
    </source>
</evidence>
<gene>
    <name evidence="19" type="primary">melk</name>
    <name evidence="19" type="ORF">CM83_43940</name>
</gene>
<evidence type="ECO:0000256" key="1">
    <source>
        <dbReference type="ARBA" id="ARBA00004202"/>
    </source>
</evidence>
<evidence type="ECO:0000256" key="13">
    <source>
        <dbReference type="ARBA" id="ARBA00047899"/>
    </source>
</evidence>
<dbReference type="Gene3D" id="3.30.310.80">
    <property type="entry name" value="Kinase associated domain 1, KA1"/>
    <property type="match status" value="1"/>
</dbReference>
<dbReference type="Pfam" id="PF00069">
    <property type="entry name" value="Pkinase"/>
    <property type="match status" value="1"/>
</dbReference>
<reference evidence="19" key="1">
    <citation type="journal article" date="2014" name="PLoS ONE">
        <title>Transcriptome-Based Identification of ABC Transporters in the Western Tarnished Plant Bug Lygus hesperus.</title>
        <authorList>
            <person name="Hull J.J."/>
            <person name="Chaney K."/>
            <person name="Geib S.M."/>
            <person name="Fabrick J.A."/>
            <person name="Brent C.S."/>
            <person name="Walsh D."/>
            <person name="Lavine L.C."/>
        </authorList>
    </citation>
    <scope>NUCLEOTIDE SEQUENCE</scope>
</reference>
<dbReference type="PROSITE" id="PS50011">
    <property type="entry name" value="PROTEIN_KINASE_DOM"/>
    <property type="match status" value="1"/>
</dbReference>
<evidence type="ECO:0000313" key="19">
    <source>
        <dbReference type="EMBL" id="JAG21215.1"/>
    </source>
</evidence>
<accession>A0A0A9XVD0</accession>
<dbReference type="SUPFAM" id="SSF103243">
    <property type="entry name" value="KA1-like"/>
    <property type="match status" value="1"/>
</dbReference>
<dbReference type="GO" id="GO:0005524">
    <property type="term" value="F:ATP binding"/>
    <property type="evidence" value="ECO:0007669"/>
    <property type="project" value="UniProtKB-UniRule"/>
</dbReference>
<comment type="subcellular location">
    <subcellularLocation>
        <location evidence="1">Cell membrane</location>
        <topology evidence="1">Peripheral membrane protein</topology>
    </subcellularLocation>
</comment>
<evidence type="ECO:0000259" key="18">
    <source>
        <dbReference type="PROSITE" id="PS50032"/>
    </source>
</evidence>